<dbReference type="PROSITE" id="PS01124">
    <property type="entry name" value="HTH_ARAC_FAMILY_2"/>
    <property type="match status" value="1"/>
</dbReference>
<dbReference type="SUPFAM" id="SSF53822">
    <property type="entry name" value="Periplasmic binding protein-like I"/>
    <property type="match status" value="1"/>
</dbReference>
<dbReference type="InterPro" id="IPR054031">
    <property type="entry name" value="XylR_PBP1"/>
</dbReference>
<dbReference type="Pfam" id="PF13377">
    <property type="entry name" value="Peripla_BP_3"/>
    <property type="match status" value="1"/>
</dbReference>
<evidence type="ECO:0000313" key="5">
    <source>
        <dbReference type="EMBL" id="MCM2372607.1"/>
    </source>
</evidence>
<dbReference type="SUPFAM" id="SSF46689">
    <property type="entry name" value="Homeodomain-like"/>
    <property type="match status" value="1"/>
</dbReference>
<dbReference type="Proteomes" id="UP001202961">
    <property type="component" value="Unassembled WGS sequence"/>
</dbReference>
<protein>
    <submittedName>
        <fullName evidence="5">DNA-binding transcriptional regulator</fullName>
    </submittedName>
</protein>
<keyword evidence="2 5" id="KW-0238">DNA-binding</keyword>
<dbReference type="Gene3D" id="1.10.10.60">
    <property type="entry name" value="Homeodomain-like"/>
    <property type="match status" value="1"/>
</dbReference>
<evidence type="ECO:0000256" key="1">
    <source>
        <dbReference type="ARBA" id="ARBA00023015"/>
    </source>
</evidence>
<dbReference type="RefSeq" id="WP_250930270.1">
    <property type="nucleotide sequence ID" value="NZ_JAMQBK010000049.1"/>
</dbReference>
<keyword evidence="3" id="KW-0804">Transcription</keyword>
<keyword evidence="6" id="KW-1185">Reference proteome</keyword>
<comment type="caution">
    <text evidence="5">The sequence shown here is derived from an EMBL/GenBank/DDBJ whole genome shotgun (WGS) entry which is preliminary data.</text>
</comment>
<feature type="domain" description="HTH araC/xylS-type" evidence="4">
    <location>
        <begin position="283"/>
        <end position="381"/>
    </location>
</feature>
<dbReference type="InterPro" id="IPR046335">
    <property type="entry name" value="LacI/GalR-like_sensor"/>
</dbReference>
<name>A0ABT0U6N5_9BACT</name>
<evidence type="ECO:0000256" key="3">
    <source>
        <dbReference type="ARBA" id="ARBA00023163"/>
    </source>
</evidence>
<keyword evidence="1" id="KW-0805">Transcription regulation</keyword>
<dbReference type="InterPro" id="IPR018060">
    <property type="entry name" value="HTH_AraC"/>
</dbReference>
<dbReference type="PANTHER" id="PTHR30146:SF24">
    <property type="entry name" value="XYLOSE OPERON REGULATORY PROTEIN"/>
    <property type="match status" value="1"/>
</dbReference>
<dbReference type="PANTHER" id="PTHR30146">
    <property type="entry name" value="LACI-RELATED TRANSCRIPTIONAL REPRESSOR"/>
    <property type="match status" value="1"/>
</dbReference>
<dbReference type="Gene3D" id="3.40.50.2300">
    <property type="match status" value="2"/>
</dbReference>
<evidence type="ECO:0000256" key="2">
    <source>
        <dbReference type="ARBA" id="ARBA00023125"/>
    </source>
</evidence>
<evidence type="ECO:0000313" key="6">
    <source>
        <dbReference type="Proteomes" id="UP001202961"/>
    </source>
</evidence>
<organism evidence="5 6">
    <name type="scientific">Aporhodopirellula aestuarii</name>
    <dbReference type="NCBI Taxonomy" id="2950107"/>
    <lineage>
        <taxon>Bacteria</taxon>
        <taxon>Pseudomonadati</taxon>
        <taxon>Planctomycetota</taxon>
        <taxon>Planctomycetia</taxon>
        <taxon>Pirellulales</taxon>
        <taxon>Pirellulaceae</taxon>
        <taxon>Aporhodopirellula</taxon>
    </lineage>
</organism>
<accession>A0ABT0U6N5</accession>
<gene>
    <name evidence="5" type="ORF">NB063_18505</name>
</gene>
<dbReference type="InterPro" id="IPR028082">
    <property type="entry name" value="Peripla_BP_I"/>
</dbReference>
<evidence type="ECO:0000259" key="4">
    <source>
        <dbReference type="PROSITE" id="PS01124"/>
    </source>
</evidence>
<dbReference type="InterPro" id="IPR009057">
    <property type="entry name" value="Homeodomain-like_sf"/>
</dbReference>
<dbReference type="GO" id="GO:0003677">
    <property type="term" value="F:DNA binding"/>
    <property type="evidence" value="ECO:0007669"/>
    <property type="project" value="UniProtKB-KW"/>
</dbReference>
<proteinExistence type="predicted"/>
<dbReference type="Pfam" id="PF22177">
    <property type="entry name" value="PBP1_XylR"/>
    <property type="match status" value="1"/>
</dbReference>
<dbReference type="SMART" id="SM00342">
    <property type="entry name" value="HTH_ARAC"/>
    <property type="match status" value="1"/>
</dbReference>
<dbReference type="EMBL" id="JAMQBK010000049">
    <property type="protein sequence ID" value="MCM2372607.1"/>
    <property type="molecule type" value="Genomic_DNA"/>
</dbReference>
<reference evidence="5 6" key="1">
    <citation type="journal article" date="2022" name="Syst. Appl. Microbiol.">
        <title>Rhodopirellula aestuarii sp. nov., a novel member of the genus Rhodopirellula isolated from brackish sediments collected in the Tagus River estuary, Portugal.</title>
        <authorList>
            <person name="Vitorino I.R."/>
            <person name="Klimek D."/>
            <person name="Calusinska M."/>
            <person name="Lobo-da-Cunha A."/>
            <person name="Vasconcelos V."/>
            <person name="Lage O.M."/>
        </authorList>
    </citation>
    <scope>NUCLEOTIDE SEQUENCE [LARGE SCALE GENOMIC DNA]</scope>
    <source>
        <strain evidence="5 6">ICT_H3.1</strain>
    </source>
</reference>
<sequence>MKKRKSVALLVETSNAYARNLLRGVLAYTRTHESWSIYLPEQQRGALPPDWLKGWKGDGLIARIETEEIARFVRKLDVPVVDVSAARFVPEIPFVETNDRSIARIAFEHFHERGFENYAYCGESHYKWSRLREEGYFQAVRDAGHECRVFSSHSDTEAGFSLSRERTRLARWLRSLPKPIALFACYDIKAQQILDICLQHEIRVPEEVALLGVDNDELLCELCTPPLSSVIPAASGAGQEAARLLELMMSGKEIDRLEYLIEPLGVTTRQSTDVLAIEDPDIAAAVRFIRDSACDGIDVHDVLERVALSRRALEKRFKEIVGRTPHQEIVRRRVEAIRRYLIDTDLTLAQIARRTGFQNEEYMSVTFRRATNVPPGRYRKERG</sequence>
<dbReference type="CDD" id="cd01543">
    <property type="entry name" value="PBP1_XylR"/>
    <property type="match status" value="1"/>
</dbReference>
<dbReference type="Pfam" id="PF12833">
    <property type="entry name" value="HTH_18"/>
    <property type="match status" value="1"/>
</dbReference>